<dbReference type="InterPro" id="IPR036663">
    <property type="entry name" value="Fumarylacetoacetase_C_sf"/>
</dbReference>
<dbReference type="Gene3D" id="3.90.850.10">
    <property type="entry name" value="Fumarylacetoacetase-like, C-terminal domain"/>
    <property type="match status" value="1"/>
</dbReference>
<evidence type="ECO:0000313" key="9">
    <source>
        <dbReference type="Proteomes" id="UP000324907"/>
    </source>
</evidence>
<protein>
    <recommendedName>
        <fullName evidence="3">Fumarylacetoacetase-like C-terminal domain-containing protein</fullName>
    </recommendedName>
</protein>
<evidence type="ECO:0000259" key="3">
    <source>
        <dbReference type="Pfam" id="PF01557"/>
    </source>
</evidence>
<dbReference type="Proteomes" id="UP000323011">
    <property type="component" value="Unassembled WGS sequence"/>
</dbReference>
<evidence type="ECO:0000313" key="6">
    <source>
        <dbReference type="EMBL" id="KAA0174677.1"/>
    </source>
</evidence>
<dbReference type="GO" id="GO:0006107">
    <property type="term" value="P:oxaloacetate metabolic process"/>
    <property type="evidence" value="ECO:0007669"/>
    <property type="project" value="UniProtKB-ARBA"/>
</dbReference>
<evidence type="ECO:0000313" key="8">
    <source>
        <dbReference type="Proteomes" id="UP000323011"/>
    </source>
</evidence>
<evidence type="ECO:0000313" key="5">
    <source>
        <dbReference type="EMBL" id="KAA0158678.1"/>
    </source>
</evidence>
<dbReference type="InterPro" id="IPR051121">
    <property type="entry name" value="FAH"/>
</dbReference>
<evidence type="ECO:0000256" key="1">
    <source>
        <dbReference type="ARBA" id="ARBA00010211"/>
    </source>
</evidence>
<comment type="similarity">
    <text evidence="1">Belongs to the FAH family.</text>
</comment>
<dbReference type="Proteomes" id="UP000324907">
    <property type="component" value="Unassembled WGS sequence"/>
</dbReference>
<comment type="caution">
    <text evidence="4">The sequence shown here is derived from an EMBL/GenBank/DDBJ whole genome shotgun (WGS) entry which is preliminary data.</text>
</comment>
<dbReference type="Pfam" id="PF01557">
    <property type="entry name" value="FAA_hydrolase"/>
    <property type="match status" value="1"/>
</dbReference>
<dbReference type="OMA" id="YMHYECE"/>
<feature type="domain" description="Fumarylacetoacetase-like C-terminal" evidence="3">
    <location>
        <begin position="51"/>
        <end position="259"/>
    </location>
</feature>
<reference evidence="7 8" key="1">
    <citation type="submission" date="2019-07" db="EMBL/GenBank/DDBJ databases">
        <title>Genomes of Cafeteria roenbergensis.</title>
        <authorList>
            <person name="Fischer M.G."/>
            <person name="Hackl T."/>
            <person name="Roman M."/>
        </authorList>
    </citation>
    <scope>NUCLEOTIDE SEQUENCE [LARGE SCALE GENOMIC DNA]</scope>
    <source>
        <strain evidence="4 8">BVI</strain>
        <strain evidence="6 7">E4-10P</strain>
        <strain evidence="5 9">RCC970-E3</strain>
    </source>
</reference>
<evidence type="ECO:0000313" key="7">
    <source>
        <dbReference type="Proteomes" id="UP000322899"/>
    </source>
</evidence>
<dbReference type="PANTHER" id="PTHR42796">
    <property type="entry name" value="FUMARYLACETOACETATE HYDROLASE DOMAIN-CONTAINING PROTEIN 2A-RELATED"/>
    <property type="match status" value="1"/>
</dbReference>
<dbReference type="InterPro" id="IPR011234">
    <property type="entry name" value="Fumarylacetoacetase-like_C"/>
</dbReference>
<dbReference type="EMBL" id="VLTO01000020">
    <property type="protein sequence ID" value="KAA0174677.1"/>
    <property type="molecule type" value="Genomic_DNA"/>
</dbReference>
<keyword evidence="8" id="KW-1185">Reference proteome</keyword>
<dbReference type="AlphaFoldDB" id="A0A5A8CIP5"/>
<dbReference type="EMBL" id="VLTL01000143">
    <property type="protein sequence ID" value="KAA0158678.1"/>
    <property type="molecule type" value="Genomic_DNA"/>
</dbReference>
<accession>A0A5A8CIP5</accession>
<evidence type="ECO:0000313" key="4">
    <source>
        <dbReference type="EMBL" id="KAA0152509.1"/>
    </source>
</evidence>
<name>A0A5A8CIP5_CAFRO</name>
<dbReference type="PANTHER" id="PTHR42796:SF4">
    <property type="entry name" value="FUMARYLACETOACETATE HYDROLASE DOMAIN-CONTAINING PROTEIN 2A"/>
    <property type="match status" value="1"/>
</dbReference>
<dbReference type="GO" id="GO:0046872">
    <property type="term" value="F:metal ion binding"/>
    <property type="evidence" value="ECO:0007669"/>
    <property type="project" value="UniProtKB-KW"/>
</dbReference>
<dbReference type="EMBL" id="VLTN01000020">
    <property type="protein sequence ID" value="KAA0152509.1"/>
    <property type="molecule type" value="Genomic_DNA"/>
</dbReference>
<organism evidence="4 8">
    <name type="scientific">Cafeteria roenbergensis</name>
    <name type="common">Marine flagellate</name>
    <dbReference type="NCBI Taxonomy" id="33653"/>
    <lineage>
        <taxon>Eukaryota</taxon>
        <taxon>Sar</taxon>
        <taxon>Stramenopiles</taxon>
        <taxon>Bigyra</taxon>
        <taxon>Opalozoa</taxon>
        <taxon>Bicosoecida</taxon>
        <taxon>Cafeteriaceae</taxon>
        <taxon>Cafeteria</taxon>
    </lineage>
</organism>
<dbReference type="Proteomes" id="UP000322899">
    <property type="component" value="Unassembled WGS sequence"/>
</dbReference>
<gene>
    <name evidence="6" type="ORF">FNF27_03800</name>
    <name evidence="5" type="ORF">FNF28_06113</name>
    <name evidence="4" type="ORF">FNF29_03736</name>
</gene>
<dbReference type="GO" id="GO:0050163">
    <property type="term" value="F:oxaloacetate tautomerase activity"/>
    <property type="evidence" value="ECO:0007669"/>
    <property type="project" value="UniProtKB-ARBA"/>
</dbReference>
<proteinExistence type="inferred from homology"/>
<keyword evidence="2" id="KW-0479">Metal-binding</keyword>
<sequence length="290" mass="30488">MRTAIAALFDRSDATLAAAAVAAEAALADEASFCVAEASVELLAPIYDPEKVICVGMNYADHCSEQGIAIPKEPLLFNKWPSAIIASGEDIVMPGATRKLDFEVEMVVVVGKRARHVRKEHAMEYVAGFSVAHDVSARDLQLEMAGGQWMLGKCFDTSCPLGPAIVTTDSIKDPHALRLTCELNGEVVQDSSTAQMVFKTADIIEYASRFFTLSPGDIILTGTPPGVGCFRKPEPLWLKPGDVVTCTVEGIGSVTNKVVADPVSEIPPAGVRPAAAAAAAAAPSFAAASE</sequence>
<dbReference type="FunFam" id="3.90.850.10:FF:000002">
    <property type="entry name" value="2-hydroxyhepta-2,4-diene-1,7-dioate isomerase"/>
    <property type="match status" value="1"/>
</dbReference>
<dbReference type="SUPFAM" id="SSF56529">
    <property type="entry name" value="FAH"/>
    <property type="match status" value="1"/>
</dbReference>
<dbReference type="OrthoDB" id="411064at2759"/>
<evidence type="ECO:0000256" key="2">
    <source>
        <dbReference type="ARBA" id="ARBA00022723"/>
    </source>
</evidence>